<dbReference type="CDD" id="cd11334">
    <property type="entry name" value="AmyAc_TreS"/>
    <property type="match status" value="1"/>
</dbReference>
<dbReference type="InterPro" id="IPR013780">
    <property type="entry name" value="Glyco_hydro_b"/>
</dbReference>
<comment type="catalytic activity">
    <reaction evidence="1">
        <text>D-maltose = alpha,alpha-trehalose</text>
        <dbReference type="Rhea" id="RHEA:15145"/>
        <dbReference type="ChEBI" id="CHEBI:16551"/>
        <dbReference type="ChEBI" id="CHEBI:17306"/>
        <dbReference type="EC" id="5.4.99.16"/>
    </reaction>
</comment>
<dbReference type="InterPro" id="IPR032091">
    <property type="entry name" value="Malt_amylase-like_C"/>
</dbReference>
<dbReference type="InterPro" id="IPR012811">
    <property type="entry name" value="TreS_maltokin_C_dom"/>
</dbReference>
<dbReference type="InterPro" id="IPR012810">
    <property type="entry name" value="TreS/a-amylase_N"/>
</dbReference>
<dbReference type="PATRIC" id="fig|389348.3.peg.157"/>
<dbReference type="PANTHER" id="PTHR10357:SF219">
    <property type="entry name" value="MALTOSE ALPHA-D-GLUCOSYLTRANSFERASE"/>
    <property type="match status" value="1"/>
</dbReference>
<dbReference type="Proteomes" id="UP000069902">
    <property type="component" value="Chromosome cPNK"/>
</dbReference>
<dbReference type="SMART" id="SM00642">
    <property type="entry name" value="Aamy"/>
    <property type="match status" value="1"/>
</dbReference>
<dbReference type="PANTHER" id="PTHR10357">
    <property type="entry name" value="ALPHA-AMYLASE FAMILY MEMBER"/>
    <property type="match status" value="1"/>
</dbReference>
<gene>
    <name evidence="9" type="ORF">PNK_0135</name>
</gene>
<dbReference type="KEGG" id="pnl:PNK_0135"/>
<evidence type="ECO:0000256" key="1">
    <source>
        <dbReference type="ARBA" id="ARBA00001595"/>
    </source>
</evidence>
<dbReference type="EMBL" id="LN879502">
    <property type="protein sequence ID" value="CUI15773.1"/>
    <property type="molecule type" value="Genomic_DNA"/>
</dbReference>
<dbReference type="InParanoid" id="A0A0U5J9L4"/>
<dbReference type="SUPFAM" id="SSF51011">
    <property type="entry name" value="Glycosyl hydrolase domain"/>
    <property type="match status" value="1"/>
</dbReference>
<proteinExistence type="inferred from homology"/>
<dbReference type="InterPro" id="IPR006047">
    <property type="entry name" value="GH13_cat_dom"/>
</dbReference>
<dbReference type="Gene3D" id="3.90.400.10">
    <property type="entry name" value="Oligo-1,6-glucosidase, Domain 2"/>
    <property type="match status" value="1"/>
</dbReference>
<reference evidence="10" key="1">
    <citation type="submission" date="2015-09" db="EMBL/GenBank/DDBJ databases">
        <authorList>
            <person name="Bertelli C."/>
        </authorList>
    </citation>
    <scope>NUCLEOTIDE SEQUENCE [LARGE SCALE GENOMIC DNA]</scope>
    <source>
        <strain evidence="10">KNic</strain>
    </source>
</reference>
<dbReference type="GO" id="GO:0046872">
    <property type="term" value="F:metal ion binding"/>
    <property type="evidence" value="ECO:0007669"/>
    <property type="project" value="UniProtKB-KW"/>
</dbReference>
<comment type="similarity">
    <text evidence="2">Belongs to the glycosyl hydrolase 13 family. TreS subfamily.</text>
</comment>
<dbReference type="Gene3D" id="3.90.1200.10">
    <property type="match status" value="1"/>
</dbReference>
<name>A0A0U5J9L4_9BACT</name>
<evidence type="ECO:0000313" key="9">
    <source>
        <dbReference type="EMBL" id="CUI15773.1"/>
    </source>
</evidence>
<dbReference type="Gene3D" id="2.60.40.1180">
    <property type="entry name" value="Golgi alpha-mannosidase II"/>
    <property type="match status" value="1"/>
</dbReference>
<dbReference type="NCBIfam" id="TIGR02456">
    <property type="entry name" value="treS_nterm"/>
    <property type="match status" value="1"/>
</dbReference>
<keyword evidence="5" id="KW-0106">Calcium</keyword>
<dbReference type="AlphaFoldDB" id="A0A0U5J9L4"/>
<dbReference type="InterPro" id="IPR045857">
    <property type="entry name" value="O16G_dom_2"/>
</dbReference>
<evidence type="ECO:0000256" key="5">
    <source>
        <dbReference type="ARBA" id="ARBA00022837"/>
    </source>
</evidence>
<evidence type="ECO:0000256" key="4">
    <source>
        <dbReference type="ARBA" id="ARBA00022723"/>
    </source>
</evidence>
<accession>A0A0U5J9L4</accession>
<feature type="domain" description="Glycosyl hydrolase family 13 catalytic" evidence="8">
    <location>
        <begin position="18"/>
        <end position="417"/>
    </location>
</feature>
<dbReference type="GO" id="GO:0047471">
    <property type="term" value="F:maltose alpha-D-glucosyltransferase activity"/>
    <property type="evidence" value="ECO:0007669"/>
    <property type="project" value="UniProtKB-EC"/>
</dbReference>
<sequence length="1096" mass="126830">MEGKGKDPLWFKQAVIYQLHVKSFYDLNDDGIGDFPGLEAKLTYLESLGVTAIWLLPFYSSPLKDDGYDISDYYTIHSSYGKLNDFRRFLNEAHKRGMRIITELVINHTSDQHPWFQRARRAAPGSAWRNFYVWSDTPSKYEDARIIFQDFESSNWSWDPLAKAYYWHRFYSHQPDLNFENPLVQKEVLRALDFWFKMGVDGLRLDAVPYLFESDGTNCENLPKTHAFIKKLRLHVEDKFQDRVLIAEANQWPEEAVAYFGSGDECHMAFHFPVMPRLFMAIQMEDRFPIIDILEQTPVLPPTCQWIMFLRNHDELTLEMVSDEERDYMYRIYAKDPKARINLGIRRRLAPLLDNDRFKIQLMNILLFSLPGTPVIYYGDEIGMGDNYYLGDRNGVRTPMQWSSDRNAGFSKANPQRLFLPLIIDPAYHYEVVNVENQERNPSSLLWWIRRVLLVRQNHKAFGFGSLEFITSDNSKVLAFIRSYQDEIILIVTNLSRFAQAAELDMSKYVGYLPVEVFHQSKFPKIKDKGYHVTLSPYAFFWLSLTPSQTVAHLANEQQIPKLSMSKSWDHILKPPYKSKLEQKILPSFFRNARWFDRKTATIQRIDVILDADLGDGKLCFAEVKYIEVGDVDTYLIILAFASKSEAESILMDRPHSVIANLQVGDQEGILYDGIYSEQVRAALFGIIVNKRTIKLDSQFLHGYPGGVLNKKVYRGKKAVSSQIVAGEQTNTSFVFGNQFFLKLYRKLEEGINSDIEMEKFLSEKTTFTHIPLFRGAIEWQRLDKQPTAIAMLQTFVPHETSGWTFTLDALRNYFERVLAGKDLELKAVADSPSQSEELIGGNYLEAARLLGQCTAEMHLALSSRTDDPAFRPESFSTLYQRSIYQAMRSHVSKALQFLRRSLPSISEKSLSLAEAVLNSEPELIRSFQGLTRVRLPIVRTRIHGDYHLGQILYQGKGFCITDFEGEPLQALGARRIKRSPLRDVAGMLRSFHYAAYKTLLREELIRPELILKFEPWADFWYQQVSAVFLKAYMELVKTASVPILSTDSKENIYLLKIFMLDKAVYELLYELNTRPDWIDLPCKGILAHLSEEKML</sequence>
<dbReference type="Pfam" id="PF16657">
    <property type="entry name" value="Malt_amylase_C"/>
    <property type="match status" value="1"/>
</dbReference>
<dbReference type="InterPro" id="IPR017853">
    <property type="entry name" value="GH"/>
</dbReference>
<protein>
    <recommendedName>
        <fullName evidence="3">maltose alpha-D-glucosyltransferase</fullName>
        <ecNumber evidence="3">5.4.99.16</ecNumber>
    </recommendedName>
    <alternativeName>
        <fullName evidence="7">Maltose alpha-D-glucosyltransferase</fullName>
    </alternativeName>
</protein>
<evidence type="ECO:0000256" key="2">
    <source>
        <dbReference type="ARBA" id="ARBA00005496"/>
    </source>
</evidence>
<dbReference type="STRING" id="389348.PNK_0135"/>
<dbReference type="SUPFAM" id="SSF56112">
    <property type="entry name" value="Protein kinase-like (PK-like)"/>
    <property type="match status" value="1"/>
</dbReference>
<dbReference type="SUPFAM" id="SSF51445">
    <property type="entry name" value="(Trans)glycosidases"/>
    <property type="match status" value="1"/>
</dbReference>
<dbReference type="Pfam" id="PF00128">
    <property type="entry name" value="Alpha-amylase"/>
    <property type="match status" value="2"/>
</dbReference>
<dbReference type="RefSeq" id="WP_059059656.1">
    <property type="nucleotide sequence ID" value="NZ_LN879502.1"/>
</dbReference>
<evidence type="ECO:0000256" key="3">
    <source>
        <dbReference type="ARBA" id="ARBA00012619"/>
    </source>
</evidence>
<evidence type="ECO:0000256" key="7">
    <source>
        <dbReference type="ARBA" id="ARBA00031378"/>
    </source>
</evidence>
<dbReference type="InterPro" id="IPR011009">
    <property type="entry name" value="Kinase-like_dom_sf"/>
</dbReference>
<keyword evidence="10" id="KW-1185">Reference proteome</keyword>
<organism evidence="9 10">
    <name type="scientific">Candidatus Protochlamydia naegleriophila</name>
    <dbReference type="NCBI Taxonomy" id="389348"/>
    <lineage>
        <taxon>Bacteria</taxon>
        <taxon>Pseudomonadati</taxon>
        <taxon>Chlamydiota</taxon>
        <taxon>Chlamydiia</taxon>
        <taxon>Parachlamydiales</taxon>
        <taxon>Parachlamydiaceae</taxon>
        <taxon>Candidatus Protochlamydia</taxon>
    </lineage>
</organism>
<dbReference type="NCBIfam" id="TIGR02457">
    <property type="entry name" value="TreS_Cterm"/>
    <property type="match status" value="1"/>
</dbReference>
<evidence type="ECO:0000313" key="10">
    <source>
        <dbReference type="Proteomes" id="UP000069902"/>
    </source>
</evidence>
<dbReference type="FunFam" id="3.20.20.80:FF:000055">
    <property type="entry name" value="Trehalose synthase"/>
    <property type="match status" value="1"/>
</dbReference>
<keyword evidence="6" id="KW-0413">Isomerase</keyword>
<keyword evidence="4" id="KW-0479">Metal-binding</keyword>
<dbReference type="EC" id="5.4.99.16" evidence="3"/>
<evidence type="ECO:0000256" key="6">
    <source>
        <dbReference type="ARBA" id="ARBA00023235"/>
    </source>
</evidence>
<dbReference type="Gene3D" id="3.20.20.80">
    <property type="entry name" value="Glycosidases"/>
    <property type="match status" value="1"/>
</dbReference>
<evidence type="ECO:0000259" key="8">
    <source>
        <dbReference type="SMART" id="SM00642"/>
    </source>
</evidence>
<dbReference type="GO" id="GO:0005975">
    <property type="term" value="P:carbohydrate metabolic process"/>
    <property type="evidence" value="ECO:0007669"/>
    <property type="project" value="InterPro"/>
</dbReference>